<name>A0A5C5WF63_9BACT</name>
<dbReference type="RefSeq" id="WP_231930587.1">
    <property type="nucleotide sequence ID" value="NZ_SJPH01000001.1"/>
</dbReference>
<sequence length="91" mass="10426">MLLFCGSILLGVLKEECRPMRKWLTALLFAVCLSSSTGCLIPMYSGDPARRAQQLLYTSEDLRAFLDEWERIWFLDSPSHLKPYRTSGLVL</sequence>
<gene>
    <name evidence="1" type="ORF">Pla111_04780</name>
</gene>
<proteinExistence type="predicted"/>
<evidence type="ECO:0000313" key="1">
    <source>
        <dbReference type="EMBL" id="TWT48703.1"/>
    </source>
</evidence>
<organism evidence="1 2">
    <name type="scientific">Botrimarina hoheduenensis</name>
    <dbReference type="NCBI Taxonomy" id="2528000"/>
    <lineage>
        <taxon>Bacteria</taxon>
        <taxon>Pseudomonadati</taxon>
        <taxon>Planctomycetota</taxon>
        <taxon>Planctomycetia</taxon>
        <taxon>Pirellulales</taxon>
        <taxon>Lacipirellulaceae</taxon>
        <taxon>Botrimarina</taxon>
    </lineage>
</organism>
<evidence type="ECO:0000313" key="2">
    <source>
        <dbReference type="Proteomes" id="UP000318995"/>
    </source>
</evidence>
<comment type="caution">
    <text evidence="1">The sequence shown here is derived from an EMBL/GenBank/DDBJ whole genome shotgun (WGS) entry which is preliminary data.</text>
</comment>
<dbReference type="EMBL" id="SJPH01000001">
    <property type="protein sequence ID" value="TWT48703.1"/>
    <property type="molecule type" value="Genomic_DNA"/>
</dbReference>
<reference evidence="1 2" key="1">
    <citation type="submission" date="2019-02" db="EMBL/GenBank/DDBJ databases">
        <title>Deep-cultivation of Planctomycetes and their phenomic and genomic characterization uncovers novel biology.</title>
        <authorList>
            <person name="Wiegand S."/>
            <person name="Jogler M."/>
            <person name="Boedeker C."/>
            <person name="Pinto D."/>
            <person name="Vollmers J."/>
            <person name="Rivas-Marin E."/>
            <person name="Kohn T."/>
            <person name="Peeters S.H."/>
            <person name="Heuer A."/>
            <person name="Rast P."/>
            <person name="Oberbeckmann S."/>
            <person name="Bunk B."/>
            <person name="Jeske O."/>
            <person name="Meyerdierks A."/>
            <person name="Storesund J.E."/>
            <person name="Kallscheuer N."/>
            <person name="Luecker S."/>
            <person name="Lage O.M."/>
            <person name="Pohl T."/>
            <person name="Merkel B.J."/>
            <person name="Hornburger P."/>
            <person name="Mueller R.-W."/>
            <person name="Bruemmer F."/>
            <person name="Labrenz M."/>
            <person name="Spormann A.M."/>
            <person name="Op Den Camp H."/>
            <person name="Overmann J."/>
            <person name="Amann R."/>
            <person name="Jetten M.S.M."/>
            <person name="Mascher T."/>
            <person name="Medema M.H."/>
            <person name="Devos D.P."/>
            <person name="Kaster A.-K."/>
            <person name="Ovreas L."/>
            <person name="Rohde M."/>
            <person name="Galperin M.Y."/>
            <person name="Jogler C."/>
        </authorList>
    </citation>
    <scope>NUCLEOTIDE SEQUENCE [LARGE SCALE GENOMIC DNA]</scope>
    <source>
        <strain evidence="1 2">Pla111</strain>
    </source>
</reference>
<accession>A0A5C5WF63</accession>
<dbReference type="Proteomes" id="UP000318995">
    <property type="component" value="Unassembled WGS sequence"/>
</dbReference>
<keyword evidence="2" id="KW-1185">Reference proteome</keyword>
<protein>
    <submittedName>
        <fullName evidence="1">Uncharacterized protein</fullName>
    </submittedName>
</protein>
<dbReference type="AlphaFoldDB" id="A0A5C5WF63"/>